<dbReference type="Gene3D" id="1.10.260.130">
    <property type="match status" value="1"/>
</dbReference>
<keyword evidence="2" id="KW-0732">Signal</keyword>
<dbReference type="RefSeq" id="WP_277830330.1">
    <property type="nucleotide sequence ID" value="NZ_JAAIVF010000001.1"/>
</dbReference>
<dbReference type="EMBL" id="JANRHA010000019">
    <property type="protein sequence ID" value="MDG3016888.1"/>
    <property type="molecule type" value="Genomic_DNA"/>
</dbReference>
<feature type="signal peptide" evidence="2">
    <location>
        <begin position="1"/>
        <end position="27"/>
    </location>
</feature>
<organism evidence="3 4">
    <name type="scientific">Speluncibacter jeojiensis</name>
    <dbReference type="NCBI Taxonomy" id="2710754"/>
    <lineage>
        <taxon>Bacteria</taxon>
        <taxon>Bacillati</taxon>
        <taxon>Actinomycetota</taxon>
        <taxon>Actinomycetes</taxon>
        <taxon>Mycobacteriales</taxon>
        <taxon>Speluncibacteraceae</taxon>
        <taxon>Speluncibacter</taxon>
    </lineage>
</organism>
<dbReference type="AlphaFoldDB" id="A0A9X4M2J8"/>
<dbReference type="Pfam" id="PF03583">
    <property type="entry name" value="LIP"/>
    <property type="match status" value="1"/>
</dbReference>
<evidence type="ECO:0000256" key="2">
    <source>
        <dbReference type="SAM" id="SignalP"/>
    </source>
</evidence>
<evidence type="ECO:0000256" key="1">
    <source>
        <dbReference type="SAM" id="MobiDB-lite"/>
    </source>
</evidence>
<dbReference type="Gene3D" id="3.40.50.1820">
    <property type="entry name" value="alpha/beta hydrolase"/>
    <property type="match status" value="1"/>
</dbReference>
<sequence>MHRGLHSVALIAAIVASMVLATGVAAAAPVAAPAAQPAPPGPWGDFYDPPVPLPPGRNGDLIRTQPSHLAVSVGDLPGAATRVLYRSEDTHGAPTAVSGTYIAPTAPWKGKGPRPLVVLAPGTQGEGRQCAPSMMLNSLVQYHPPFDLMTEYELPAMDSLLADGIAVVFTDYPGLGTPGPHPYANRLALGHAVLDAARAARRLPGNGLDPHGPVGLWGYSEGGGAVASAAELQPGYAPDLDLEGVYAGAPPARDMPAMLDRVDGTLFAGAIGYAINGFEASYPELRPVVDKYLNDRGKRIVAATATQCDMETMQYGLQHTSSWTTTGQSLSQIMMADPTWRKIVEEQQIGTLKPQSPVLIASNVNDDLVPNGQVRQLAAQWCAKGATIEYQQIDLPPLLPGSVLGHGIPMVTNLPAANAWMVDRFNEVPAPSNCAAV</sequence>
<dbReference type="InterPro" id="IPR005152">
    <property type="entry name" value="Lipase_secreted"/>
</dbReference>
<feature type="region of interest" description="Disordered" evidence="1">
    <location>
        <begin position="33"/>
        <end position="60"/>
    </location>
</feature>
<accession>A0A9X4M2J8</accession>
<keyword evidence="4" id="KW-1185">Reference proteome</keyword>
<evidence type="ECO:0000313" key="3">
    <source>
        <dbReference type="EMBL" id="MDG3016888.1"/>
    </source>
</evidence>
<dbReference type="GO" id="GO:0016042">
    <property type="term" value="P:lipid catabolic process"/>
    <property type="evidence" value="ECO:0007669"/>
    <property type="project" value="InterPro"/>
</dbReference>
<protein>
    <submittedName>
        <fullName evidence="3">Lipase family protein</fullName>
    </submittedName>
</protein>
<dbReference type="GO" id="GO:0004806">
    <property type="term" value="F:triacylglycerol lipase activity"/>
    <property type="evidence" value="ECO:0007669"/>
    <property type="project" value="InterPro"/>
</dbReference>
<dbReference type="PANTHER" id="PTHR34853:SF1">
    <property type="entry name" value="LIPASE 5"/>
    <property type="match status" value="1"/>
</dbReference>
<proteinExistence type="predicted"/>
<comment type="caution">
    <text evidence="3">The sequence shown here is derived from an EMBL/GenBank/DDBJ whole genome shotgun (WGS) entry which is preliminary data.</text>
</comment>
<reference evidence="3" key="1">
    <citation type="submission" date="2022-08" db="EMBL/GenBank/DDBJ databases">
        <title>Genome analysis of Corynebacteriales strain.</title>
        <authorList>
            <person name="Lee S.D."/>
        </authorList>
    </citation>
    <scope>NUCLEOTIDE SEQUENCE</scope>
    <source>
        <strain evidence="3">D3-21</strain>
    </source>
</reference>
<evidence type="ECO:0000313" key="4">
    <source>
        <dbReference type="Proteomes" id="UP001152755"/>
    </source>
</evidence>
<dbReference type="InterPro" id="IPR029058">
    <property type="entry name" value="AB_hydrolase_fold"/>
</dbReference>
<dbReference type="Proteomes" id="UP001152755">
    <property type="component" value="Unassembled WGS sequence"/>
</dbReference>
<dbReference type="PIRSF" id="PIRSF029171">
    <property type="entry name" value="Esterase_LipA"/>
    <property type="match status" value="1"/>
</dbReference>
<dbReference type="SUPFAM" id="SSF53474">
    <property type="entry name" value="alpha/beta-Hydrolases"/>
    <property type="match status" value="1"/>
</dbReference>
<feature type="chain" id="PRO_5040822162" evidence="2">
    <location>
        <begin position="28"/>
        <end position="437"/>
    </location>
</feature>
<gene>
    <name evidence="3" type="ORF">NVS88_20250</name>
</gene>
<dbReference type="PANTHER" id="PTHR34853">
    <property type="match status" value="1"/>
</dbReference>
<name>A0A9X4M2J8_9ACTN</name>